<protein>
    <submittedName>
        <fullName evidence="2">Uncharacterized protein</fullName>
    </submittedName>
</protein>
<keyword evidence="1" id="KW-0732">Signal</keyword>
<reference evidence="2 3" key="1">
    <citation type="submission" date="2020-02" db="EMBL/GenBank/DDBJ databases">
        <title>Complete genome sequence of Flavobacteriaceae bacterium.</title>
        <authorList>
            <person name="Kim S.-J."/>
            <person name="Kim Y.-S."/>
            <person name="Kim K.-H."/>
        </authorList>
    </citation>
    <scope>NUCLEOTIDE SEQUENCE [LARGE SCALE GENOMIC DNA]</scope>
    <source>
        <strain evidence="2 3">RR4-40</strain>
    </source>
</reference>
<keyword evidence="3" id="KW-1185">Reference proteome</keyword>
<gene>
    <name evidence="2" type="ORF">G5B37_08735</name>
</gene>
<feature type="signal peptide" evidence="1">
    <location>
        <begin position="1"/>
        <end position="19"/>
    </location>
</feature>
<dbReference type="RefSeq" id="WP_164679659.1">
    <property type="nucleotide sequence ID" value="NZ_CP049057.1"/>
</dbReference>
<dbReference type="EMBL" id="CP049057">
    <property type="protein sequence ID" value="QIE59646.1"/>
    <property type="molecule type" value="Genomic_DNA"/>
</dbReference>
<name>A0A6G6GM30_9FLAO</name>
<evidence type="ECO:0000256" key="1">
    <source>
        <dbReference type="SAM" id="SignalP"/>
    </source>
</evidence>
<dbReference type="Proteomes" id="UP000505306">
    <property type="component" value="Chromosome"/>
</dbReference>
<evidence type="ECO:0000313" key="3">
    <source>
        <dbReference type="Proteomes" id="UP000505306"/>
    </source>
</evidence>
<sequence>MLKNVSLFLLMLLSFSIHAQVGIGSVNPQAALDVSSNNNGILIPRVALTSTTDVTTVVSPNSASIVVGTLVYNTGAAGLSEAGFFHWNGARWAKLIDDSASAAIGKTIINGTGNVTINVGFTPKRITFTAYANIESYTLDTTGSSSNNKDNSFGYMKGYANNNGGSIEQQVINGGGSGESINNISRYASPNHCIGMRYANQDAVKLGLTTARVTSFTATGFVLNVDSYLASEPLVIIYEAHRY</sequence>
<dbReference type="AlphaFoldDB" id="A0A6G6GM30"/>
<proteinExistence type="predicted"/>
<accession>A0A6G6GM30</accession>
<organism evidence="2 3">
    <name type="scientific">Rasiella rasia</name>
    <dbReference type="NCBI Taxonomy" id="2744027"/>
    <lineage>
        <taxon>Bacteria</taxon>
        <taxon>Pseudomonadati</taxon>
        <taxon>Bacteroidota</taxon>
        <taxon>Flavobacteriia</taxon>
        <taxon>Flavobacteriales</taxon>
        <taxon>Flavobacteriaceae</taxon>
        <taxon>Rasiella</taxon>
    </lineage>
</organism>
<feature type="chain" id="PRO_5026302707" evidence="1">
    <location>
        <begin position="20"/>
        <end position="243"/>
    </location>
</feature>
<dbReference type="KEGG" id="mgel:G5B37_08735"/>
<evidence type="ECO:0000313" key="2">
    <source>
        <dbReference type="EMBL" id="QIE59646.1"/>
    </source>
</evidence>